<dbReference type="EMBL" id="JANJQO010001731">
    <property type="protein sequence ID" value="KAJ2969495.1"/>
    <property type="molecule type" value="Genomic_DNA"/>
</dbReference>
<proteinExistence type="predicted"/>
<accession>A0ACC1MRA2</accession>
<dbReference type="Proteomes" id="UP001143910">
    <property type="component" value="Unassembled WGS sequence"/>
</dbReference>
<protein>
    <submittedName>
        <fullName evidence="1">Uncharacterized protein</fullName>
    </submittedName>
</protein>
<gene>
    <name evidence="1" type="ORF">NQ176_g8632</name>
</gene>
<comment type="caution">
    <text evidence="1">The sequence shown here is derived from an EMBL/GenBank/DDBJ whole genome shotgun (WGS) entry which is preliminary data.</text>
</comment>
<organism evidence="1 2">
    <name type="scientific">Zarea fungicola</name>
    <dbReference type="NCBI Taxonomy" id="93591"/>
    <lineage>
        <taxon>Eukaryota</taxon>
        <taxon>Fungi</taxon>
        <taxon>Dikarya</taxon>
        <taxon>Ascomycota</taxon>
        <taxon>Pezizomycotina</taxon>
        <taxon>Sordariomycetes</taxon>
        <taxon>Hypocreomycetidae</taxon>
        <taxon>Hypocreales</taxon>
        <taxon>Cordycipitaceae</taxon>
        <taxon>Zarea</taxon>
    </lineage>
</organism>
<evidence type="ECO:0000313" key="2">
    <source>
        <dbReference type="Proteomes" id="UP001143910"/>
    </source>
</evidence>
<evidence type="ECO:0000313" key="1">
    <source>
        <dbReference type="EMBL" id="KAJ2969495.1"/>
    </source>
</evidence>
<sequence length="468" mass="51387">MRMSPDTVSSLFPERPIRPLPKRKLREKLSAGAIQTIEYPLSAVDGVSLFYYPTYATGGGASHDLVEKTQELHNEETETCNTLTVANLAGHDAFCEGLAAEGQLKGRTRPGTRLDAETTTCKPLSAASSIDGYDSLENSNNKKKRKIPSASDSTLRASPFVSGESTGGMQLGTVIDGRGKGNTSPYAGPASLLMYNEIYETNGIISNAITNAERLPSDGQENISSLLKQNALSEKNTPIASQFTFTCGSQVPGTVFWPDASHRTTTVAERTPAIPLDKSAGVAPDTDAQNKAALEGRRRSQMNSRRQLQKDLVLAARNRRQAAADVHYRNPPRPEDIWVCEFCEYESIFGSPPKALIREYEIKDRRLRQEEADRRRMLEKAKAKSRKSKKSNRATKGPHSSAHSPRLISEEQDVASKAPPMEPGRSHSTQSEGGFEDRVDDYRSRNPPDISGLYDQRGLKFDTPSTKA</sequence>
<name>A0ACC1MRA2_9HYPO</name>
<keyword evidence="2" id="KW-1185">Reference proteome</keyword>
<reference evidence="1" key="1">
    <citation type="submission" date="2022-08" db="EMBL/GenBank/DDBJ databases">
        <title>Genome Sequence of Lecanicillium fungicola.</title>
        <authorList>
            <person name="Buettner E."/>
        </authorList>
    </citation>
    <scope>NUCLEOTIDE SEQUENCE</scope>
    <source>
        <strain evidence="1">Babe33</strain>
    </source>
</reference>